<protein>
    <submittedName>
        <fullName evidence="2">BACK domain-containing protein</fullName>
    </submittedName>
</protein>
<dbReference type="AlphaFoldDB" id="A0A7E4VXT5"/>
<keyword evidence="1" id="KW-1185">Reference proteome</keyword>
<evidence type="ECO:0000313" key="2">
    <source>
        <dbReference type="WBParaSite" id="Pan_g4333.t1"/>
    </source>
</evidence>
<sequence>MELPDITTFQEFLSTVHYAWEYPQENLRMTCAKFWQENKNVINERPEYYHLPETIKIPLTILGCCVEPTIKDSLQQLEIKESSPVNHKESSNETKLTEKVDLKFELVTQV</sequence>
<reference evidence="1" key="1">
    <citation type="journal article" date="2013" name="Genetics">
        <title>The draft genome and transcriptome of Panagrellus redivivus are shaped by the harsh demands of a free-living lifestyle.</title>
        <authorList>
            <person name="Srinivasan J."/>
            <person name="Dillman A.R."/>
            <person name="Macchietto M.G."/>
            <person name="Heikkinen L."/>
            <person name="Lakso M."/>
            <person name="Fracchia K.M."/>
            <person name="Antoshechkin I."/>
            <person name="Mortazavi A."/>
            <person name="Wong G."/>
            <person name="Sternberg P.W."/>
        </authorList>
    </citation>
    <scope>NUCLEOTIDE SEQUENCE [LARGE SCALE GENOMIC DNA]</scope>
    <source>
        <strain evidence="1">MT8872</strain>
    </source>
</reference>
<proteinExistence type="predicted"/>
<evidence type="ECO:0000313" key="1">
    <source>
        <dbReference type="Proteomes" id="UP000492821"/>
    </source>
</evidence>
<reference evidence="2" key="2">
    <citation type="submission" date="2020-10" db="UniProtKB">
        <authorList>
            <consortium name="WormBaseParasite"/>
        </authorList>
    </citation>
    <scope>IDENTIFICATION</scope>
</reference>
<name>A0A7E4VXT5_PANRE</name>
<dbReference type="Proteomes" id="UP000492821">
    <property type="component" value="Unassembled WGS sequence"/>
</dbReference>
<organism evidence="1 2">
    <name type="scientific">Panagrellus redivivus</name>
    <name type="common">Microworm</name>
    <dbReference type="NCBI Taxonomy" id="6233"/>
    <lineage>
        <taxon>Eukaryota</taxon>
        <taxon>Metazoa</taxon>
        <taxon>Ecdysozoa</taxon>
        <taxon>Nematoda</taxon>
        <taxon>Chromadorea</taxon>
        <taxon>Rhabditida</taxon>
        <taxon>Tylenchina</taxon>
        <taxon>Panagrolaimomorpha</taxon>
        <taxon>Panagrolaimoidea</taxon>
        <taxon>Panagrolaimidae</taxon>
        <taxon>Panagrellus</taxon>
    </lineage>
</organism>
<dbReference type="WBParaSite" id="Pan_g4333.t1">
    <property type="protein sequence ID" value="Pan_g4333.t1"/>
    <property type="gene ID" value="Pan_g4333"/>
</dbReference>
<accession>A0A7E4VXT5</accession>